<organism evidence="2 3">
    <name type="scientific">Zasmidium cellare</name>
    <name type="common">Wine cellar mold</name>
    <name type="synonym">Racodium cellare</name>
    <dbReference type="NCBI Taxonomy" id="395010"/>
    <lineage>
        <taxon>Eukaryota</taxon>
        <taxon>Fungi</taxon>
        <taxon>Dikarya</taxon>
        <taxon>Ascomycota</taxon>
        <taxon>Pezizomycotina</taxon>
        <taxon>Dothideomycetes</taxon>
        <taxon>Dothideomycetidae</taxon>
        <taxon>Mycosphaerellales</taxon>
        <taxon>Mycosphaerellaceae</taxon>
        <taxon>Zasmidium</taxon>
    </lineage>
</organism>
<sequence>MVGSLGKLSAELRNRIYELVLVPAGGFHITTTFPGLGQLKQSRHRAQKDPLALIKTCRQARDEARKMFFALNTFRCFYNGGGPAGFDDASSVALDFVKNLGDDAAKELRNITLSSLDAGAHWERVRLMLPQLKNIAAKLHTLAPACTITAEIRLKGETEHPFLHIEMKHGQLSFDRFFEESYELLCNPSLPDYSFDLAELRESLQEYCGLIPERHEDCDPARNGRQQAHDENDESTAVQGTTERCMTDGPTETLQYKHQQALHPRTMKGDKEKEMQHEKGPEDQAAIERIPSTQAVKKHARERTTIKVIVARVLIWTTSRQ</sequence>
<accession>A0ABR0EDB9</accession>
<evidence type="ECO:0000313" key="3">
    <source>
        <dbReference type="Proteomes" id="UP001305779"/>
    </source>
</evidence>
<protein>
    <submittedName>
        <fullName evidence="2">Uncharacterized protein</fullName>
    </submittedName>
</protein>
<dbReference type="InterPro" id="IPR038883">
    <property type="entry name" value="AN11006-like"/>
</dbReference>
<gene>
    <name evidence="2" type="ORF">PRZ48_009701</name>
</gene>
<feature type="compositionally biased region" description="Basic and acidic residues" evidence="1">
    <location>
        <begin position="267"/>
        <end position="282"/>
    </location>
</feature>
<dbReference type="EMBL" id="JAXOVC010000007">
    <property type="protein sequence ID" value="KAK4499188.1"/>
    <property type="molecule type" value="Genomic_DNA"/>
</dbReference>
<feature type="region of interest" description="Disordered" evidence="1">
    <location>
        <begin position="259"/>
        <end position="284"/>
    </location>
</feature>
<feature type="compositionally biased region" description="Polar residues" evidence="1">
    <location>
        <begin position="235"/>
        <end position="244"/>
    </location>
</feature>
<reference evidence="2 3" key="1">
    <citation type="journal article" date="2023" name="G3 (Bethesda)">
        <title>A chromosome-level genome assembly of Zasmidium syzygii isolated from banana leaves.</title>
        <authorList>
            <person name="van Westerhoven A.C."/>
            <person name="Mehrabi R."/>
            <person name="Talebi R."/>
            <person name="Steentjes M.B.F."/>
            <person name="Corcolon B."/>
            <person name="Chong P.A."/>
            <person name="Kema G.H.J."/>
            <person name="Seidl M.F."/>
        </authorList>
    </citation>
    <scope>NUCLEOTIDE SEQUENCE [LARGE SCALE GENOMIC DNA]</scope>
    <source>
        <strain evidence="2 3">P124</strain>
    </source>
</reference>
<comment type="caution">
    <text evidence="2">The sequence shown here is derived from an EMBL/GenBank/DDBJ whole genome shotgun (WGS) entry which is preliminary data.</text>
</comment>
<dbReference type="PANTHER" id="PTHR42085:SF1">
    <property type="entry name" value="F-BOX DOMAIN-CONTAINING PROTEIN"/>
    <property type="match status" value="1"/>
</dbReference>
<name>A0ABR0EDB9_ZASCE</name>
<evidence type="ECO:0000256" key="1">
    <source>
        <dbReference type="SAM" id="MobiDB-lite"/>
    </source>
</evidence>
<dbReference type="Proteomes" id="UP001305779">
    <property type="component" value="Unassembled WGS sequence"/>
</dbReference>
<feature type="region of interest" description="Disordered" evidence="1">
    <location>
        <begin position="218"/>
        <end position="244"/>
    </location>
</feature>
<proteinExistence type="predicted"/>
<feature type="compositionally biased region" description="Basic and acidic residues" evidence="1">
    <location>
        <begin position="218"/>
        <end position="230"/>
    </location>
</feature>
<keyword evidence="3" id="KW-1185">Reference proteome</keyword>
<dbReference type="PANTHER" id="PTHR42085">
    <property type="entry name" value="F-BOX DOMAIN-CONTAINING PROTEIN"/>
    <property type="match status" value="1"/>
</dbReference>
<evidence type="ECO:0000313" key="2">
    <source>
        <dbReference type="EMBL" id="KAK4499188.1"/>
    </source>
</evidence>